<proteinExistence type="predicted"/>
<name>A0A1Y2BH25_9TREE</name>
<reference evidence="4 5" key="1">
    <citation type="submission" date="2016-07" db="EMBL/GenBank/DDBJ databases">
        <title>Pervasive Adenine N6-methylation of Active Genes in Fungi.</title>
        <authorList>
            <consortium name="DOE Joint Genome Institute"/>
            <person name="Mondo S.J."/>
            <person name="Dannebaum R.O."/>
            <person name="Kuo R.C."/>
            <person name="Labutti K."/>
            <person name="Haridas S."/>
            <person name="Kuo A."/>
            <person name="Salamov A."/>
            <person name="Ahrendt S.R."/>
            <person name="Lipzen A."/>
            <person name="Sullivan W."/>
            <person name="Andreopoulos W.B."/>
            <person name="Clum A."/>
            <person name="Lindquist E."/>
            <person name="Daum C."/>
            <person name="Ramamoorthy G.K."/>
            <person name="Gryganskyi A."/>
            <person name="Culley D."/>
            <person name="Magnuson J.K."/>
            <person name="James T.Y."/>
            <person name="O'Malley M.A."/>
            <person name="Stajich J.E."/>
            <person name="Spatafora J.W."/>
            <person name="Visel A."/>
            <person name="Grigoriev I.V."/>
        </authorList>
    </citation>
    <scope>NUCLEOTIDE SEQUENCE [LARGE SCALE GENOMIC DNA]</scope>
    <source>
        <strain evidence="4 5">68-887.2</strain>
    </source>
</reference>
<dbReference type="PANTHER" id="PTHR12203:SF118">
    <property type="entry name" value="BETA-1,2-XYLOSYLTRANSFERASE 1"/>
    <property type="match status" value="1"/>
</dbReference>
<dbReference type="Pfam" id="PF05686">
    <property type="entry name" value="Glyco_transf_90"/>
    <property type="match status" value="1"/>
</dbReference>
<dbReference type="InterPro" id="IPR051091">
    <property type="entry name" value="O-Glucosyltr/Glycosyltrsf_90"/>
</dbReference>
<accession>A0A1Y2BH25</accession>
<evidence type="ECO:0000313" key="4">
    <source>
        <dbReference type="EMBL" id="ORY33787.1"/>
    </source>
</evidence>
<protein>
    <submittedName>
        <fullName evidence="4">Glycosyl transferase family 90-domain-containing protein</fullName>
    </submittedName>
</protein>
<feature type="region of interest" description="Disordered" evidence="1">
    <location>
        <begin position="27"/>
        <end position="65"/>
    </location>
</feature>
<keyword evidence="4" id="KW-0808">Transferase</keyword>
<dbReference type="InterPro" id="IPR006598">
    <property type="entry name" value="CAP10"/>
</dbReference>
<feature type="chain" id="PRO_5013050583" evidence="2">
    <location>
        <begin position="26"/>
        <end position="635"/>
    </location>
</feature>
<dbReference type="EMBL" id="MCFC01000005">
    <property type="protein sequence ID" value="ORY33787.1"/>
    <property type="molecule type" value="Genomic_DNA"/>
</dbReference>
<dbReference type="OrthoDB" id="541052at2759"/>
<keyword evidence="2" id="KW-0732">Signal</keyword>
<dbReference type="AlphaFoldDB" id="A0A1Y2BH25"/>
<dbReference type="PANTHER" id="PTHR12203">
    <property type="entry name" value="KDEL LYS-ASP-GLU-LEU CONTAINING - RELATED"/>
    <property type="match status" value="1"/>
</dbReference>
<dbReference type="Proteomes" id="UP000193986">
    <property type="component" value="Unassembled WGS sequence"/>
</dbReference>
<evidence type="ECO:0000313" key="5">
    <source>
        <dbReference type="Proteomes" id="UP000193986"/>
    </source>
</evidence>
<gene>
    <name evidence="4" type="ORF">BCR39DRAFT_563888</name>
</gene>
<feature type="domain" description="Glycosyl transferase CAP10" evidence="3">
    <location>
        <begin position="347"/>
        <end position="621"/>
    </location>
</feature>
<comment type="caution">
    <text evidence="4">The sequence shown here is derived from an EMBL/GenBank/DDBJ whole genome shotgun (WGS) entry which is preliminary data.</text>
</comment>
<evidence type="ECO:0000256" key="2">
    <source>
        <dbReference type="SAM" id="SignalP"/>
    </source>
</evidence>
<evidence type="ECO:0000259" key="3">
    <source>
        <dbReference type="SMART" id="SM00672"/>
    </source>
</evidence>
<evidence type="ECO:0000256" key="1">
    <source>
        <dbReference type="SAM" id="MobiDB-lite"/>
    </source>
</evidence>
<organism evidence="4 5">
    <name type="scientific">Naematelia encephala</name>
    <dbReference type="NCBI Taxonomy" id="71784"/>
    <lineage>
        <taxon>Eukaryota</taxon>
        <taxon>Fungi</taxon>
        <taxon>Dikarya</taxon>
        <taxon>Basidiomycota</taxon>
        <taxon>Agaricomycotina</taxon>
        <taxon>Tremellomycetes</taxon>
        <taxon>Tremellales</taxon>
        <taxon>Naemateliaceae</taxon>
        <taxon>Naematelia</taxon>
    </lineage>
</organism>
<dbReference type="GO" id="GO:0016740">
    <property type="term" value="F:transferase activity"/>
    <property type="evidence" value="ECO:0007669"/>
    <property type="project" value="UniProtKB-KW"/>
</dbReference>
<dbReference type="InParanoid" id="A0A1Y2BH25"/>
<sequence>MLRVSRPILAILALLSIILLHYLFSSPSSPPAPPRKASRRQSLSRPKTHGAPSYKHPVLNISPDDELEVDDRGYTAFKPGQEKHPVELLIERGKALAAAMEARIEQVGALADVVTDYEKGYGMKPPRGFDKWYEFTQQTPLPHTPPLATLYPFSHNPILPFLSHPAEILRERMAKHTDKPGMFTFTFVPNGQGDKGTACTADQSWKPVDWNTRGKGMVKVRGGGAWKYRSNNTLSLLLPILPLMPPEMFTQKPPLEVVFSIDDGPRCLMHDNFRERSESLGRQMKLWSPPQLVAAENAMKWTYGWQWTCPEESPLRRQNTDMVLNDLVRDLNTDFSDTTSNGSPKSFIADFDRSIDVCQNPEMMGLEIEPVIVTCKTARNSDLLGVPLDSVWESVDFVPWEEKPIGKAFWRGSTTGVWHSTQIPWRHAQRERLHFMVHNDTDAKLPILLDRAASGGGLETQMLSISEMNEAWFDAGLTGGPHQCTKEDGTCDDMNREIHWLDRVKKEDAAKYKYVIDVDGNGWSSRFRRLLAGNNVVLKSTLFPEWFQDVLIPWYHYVPIKLDYSDMYDILAFFNGSPDGSAPGRDDLAKEIALNGWKFTQERWRTEDMQSFMFLLLLEYWRIMSDDRLAASYQG</sequence>
<feature type="signal peptide" evidence="2">
    <location>
        <begin position="1"/>
        <end position="25"/>
    </location>
</feature>
<keyword evidence="5" id="KW-1185">Reference proteome</keyword>
<dbReference type="SMART" id="SM00672">
    <property type="entry name" value="CAP10"/>
    <property type="match status" value="1"/>
</dbReference>